<evidence type="ECO:0000256" key="5">
    <source>
        <dbReference type="ARBA" id="ARBA00023136"/>
    </source>
</evidence>
<dbReference type="Proteomes" id="UP000254065">
    <property type="component" value="Unassembled WGS sequence"/>
</dbReference>
<sequence length="80" mass="8645">MLVSLVNDLGKAVSEAAAEKTIGGDVRLENASETANQMATAELEKSINIPPSLIKHQGDRLSIYVARDVWFGNVYGLQTK</sequence>
<name>A0A378QLE1_9GAMM</name>
<keyword evidence="4" id="KW-1133">Transmembrane helix</keyword>
<accession>A0A378QLE1</accession>
<evidence type="ECO:0000256" key="1">
    <source>
        <dbReference type="ARBA" id="ARBA00004167"/>
    </source>
</evidence>
<protein>
    <submittedName>
        <fullName evidence="6">Type IV secretion system protein VirB10</fullName>
    </submittedName>
</protein>
<dbReference type="AlphaFoldDB" id="A0A378QLE1"/>
<reference evidence="6 7" key="1">
    <citation type="submission" date="2018-06" db="EMBL/GenBank/DDBJ databases">
        <authorList>
            <consortium name="Pathogen Informatics"/>
            <person name="Doyle S."/>
        </authorList>
    </citation>
    <scope>NUCLEOTIDE SEQUENCE [LARGE SCALE GENOMIC DNA]</scope>
    <source>
        <strain evidence="6 7">NCTC12877</strain>
    </source>
</reference>
<dbReference type="EMBL" id="UGQB01000002">
    <property type="protein sequence ID" value="STZ01598.1"/>
    <property type="molecule type" value="Genomic_DNA"/>
</dbReference>
<comment type="subcellular location">
    <subcellularLocation>
        <location evidence="1">Membrane</location>
        <topology evidence="1">Single-pass membrane protein</topology>
    </subcellularLocation>
</comment>
<dbReference type="GO" id="GO:0016020">
    <property type="term" value="C:membrane"/>
    <property type="evidence" value="ECO:0007669"/>
    <property type="project" value="UniProtKB-SubCell"/>
</dbReference>
<gene>
    <name evidence="6" type="ORF">NCTC12877_00061</name>
</gene>
<comment type="similarity">
    <text evidence="2">Belongs to the TrbI/VirB10 family.</text>
</comment>
<evidence type="ECO:0000256" key="3">
    <source>
        <dbReference type="ARBA" id="ARBA00022692"/>
    </source>
</evidence>
<proteinExistence type="inferred from homology"/>
<evidence type="ECO:0000256" key="2">
    <source>
        <dbReference type="ARBA" id="ARBA00010265"/>
    </source>
</evidence>
<keyword evidence="7" id="KW-1185">Reference proteome</keyword>
<evidence type="ECO:0000313" key="6">
    <source>
        <dbReference type="EMBL" id="STZ01598.1"/>
    </source>
</evidence>
<keyword evidence="3" id="KW-0812">Transmembrane</keyword>
<dbReference type="Pfam" id="PF03743">
    <property type="entry name" value="TrbI"/>
    <property type="match status" value="1"/>
</dbReference>
<evidence type="ECO:0000313" key="7">
    <source>
        <dbReference type="Proteomes" id="UP000254065"/>
    </source>
</evidence>
<dbReference type="Gene3D" id="2.40.128.260">
    <property type="entry name" value="Type IV secretion system, VirB10/TraB/TrbI"/>
    <property type="match status" value="1"/>
</dbReference>
<organism evidence="6 7">
    <name type="scientific">Moraxella caprae</name>
    <dbReference type="NCBI Taxonomy" id="90240"/>
    <lineage>
        <taxon>Bacteria</taxon>
        <taxon>Pseudomonadati</taxon>
        <taxon>Pseudomonadota</taxon>
        <taxon>Gammaproteobacteria</taxon>
        <taxon>Moraxellales</taxon>
        <taxon>Moraxellaceae</taxon>
        <taxon>Moraxella</taxon>
    </lineage>
</organism>
<dbReference type="InterPro" id="IPR042217">
    <property type="entry name" value="T4SS_VirB10/TrbI"/>
</dbReference>
<evidence type="ECO:0000256" key="4">
    <source>
        <dbReference type="ARBA" id="ARBA00022989"/>
    </source>
</evidence>
<keyword evidence="5" id="KW-0472">Membrane</keyword>
<dbReference type="InterPro" id="IPR005498">
    <property type="entry name" value="T4SS_VirB10/TraB/TrbI"/>
</dbReference>